<keyword evidence="5" id="KW-0067">ATP-binding</keyword>
<keyword evidence="3" id="KW-0813">Transport</keyword>
<organism evidence="9 10">
    <name type="scientific">Haloactinomyces albus</name>
    <dbReference type="NCBI Taxonomy" id="1352928"/>
    <lineage>
        <taxon>Bacteria</taxon>
        <taxon>Bacillati</taxon>
        <taxon>Actinomycetota</taxon>
        <taxon>Actinomycetes</taxon>
        <taxon>Actinopolysporales</taxon>
        <taxon>Actinopolysporaceae</taxon>
        <taxon>Haloactinomyces</taxon>
    </lineage>
</organism>
<keyword evidence="4" id="KW-0547">Nucleotide-binding</keyword>
<dbReference type="PROSITE" id="PS50893">
    <property type="entry name" value="ABC_TRANSPORTER_2"/>
    <property type="match status" value="1"/>
</dbReference>
<proteinExistence type="inferred from homology"/>
<comment type="caution">
    <text evidence="9">The sequence shown here is derived from an EMBL/GenBank/DDBJ whole genome shotgun (WGS) entry which is preliminary data.</text>
</comment>
<dbReference type="Gene3D" id="3.40.50.300">
    <property type="entry name" value="P-loop containing nucleotide triphosphate hydrolases"/>
    <property type="match status" value="1"/>
</dbReference>
<feature type="domain" description="ABC transporter" evidence="8">
    <location>
        <begin position="8"/>
        <end position="247"/>
    </location>
</feature>
<evidence type="ECO:0000256" key="3">
    <source>
        <dbReference type="ARBA" id="ARBA00022448"/>
    </source>
</evidence>
<dbReference type="GO" id="GO:0005524">
    <property type="term" value="F:ATP binding"/>
    <property type="evidence" value="ECO:0007669"/>
    <property type="project" value="UniProtKB-KW"/>
</dbReference>
<dbReference type="InterPro" id="IPR003439">
    <property type="entry name" value="ABC_transporter-like_ATP-bd"/>
</dbReference>
<dbReference type="SUPFAM" id="SSF52540">
    <property type="entry name" value="P-loop containing nucleoside triphosphate hydrolases"/>
    <property type="match status" value="1"/>
</dbReference>
<sequence>MNVDGASIIARGITARGPEGTVFENVHAHVHPGDLAAVVGPSGTGRTSLLLALSGRLRLIAGHLTVSGHVLPAQAKAVRRLVAPARLRPGFELEQHMTVRETITERRITTGFTRESLEEAFALVDIAPKPDALVHELHPGEQLLLAVSLGAAAGPACLVVDDVELGLPQAARNRVWTALRAVTWTGMTVVACSPDPPGPDPGTTVIRLPAEETTEPLPRAWRAIDNDEGASTEQFTVVDAIPPDTHTTSGETTSTFDEWADEPDSEQGEDPR</sequence>
<name>A0AAE4CN52_9ACTN</name>
<evidence type="ECO:0000256" key="2">
    <source>
        <dbReference type="ARBA" id="ARBA00005417"/>
    </source>
</evidence>
<keyword evidence="6" id="KW-0046">Antibiotic resistance</keyword>
<dbReference type="GO" id="GO:0016887">
    <property type="term" value="F:ATP hydrolysis activity"/>
    <property type="evidence" value="ECO:0007669"/>
    <property type="project" value="InterPro"/>
</dbReference>
<dbReference type="InterPro" id="IPR050763">
    <property type="entry name" value="ABC_transporter_ATP-binding"/>
</dbReference>
<reference evidence="9" key="1">
    <citation type="submission" date="2023-07" db="EMBL/GenBank/DDBJ databases">
        <title>Sequencing the genomes of 1000 actinobacteria strains.</title>
        <authorList>
            <person name="Klenk H.-P."/>
        </authorList>
    </citation>
    <scope>NUCLEOTIDE SEQUENCE</scope>
    <source>
        <strain evidence="9">DSM 45977</strain>
    </source>
</reference>
<evidence type="ECO:0000313" key="10">
    <source>
        <dbReference type="Proteomes" id="UP001180845"/>
    </source>
</evidence>
<dbReference type="GO" id="GO:0005886">
    <property type="term" value="C:plasma membrane"/>
    <property type="evidence" value="ECO:0007669"/>
    <property type="project" value="UniProtKB-SubCell"/>
</dbReference>
<gene>
    <name evidence="9" type="ORF">JOF55_001843</name>
</gene>
<feature type="region of interest" description="Disordered" evidence="7">
    <location>
        <begin position="240"/>
        <end position="272"/>
    </location>
</feature>
<evidence type="ECO:0000259" key="8">
    <source>
        <dbReference type="PROSITE" id="PS50893"/>
    </source>
</evidence>
<evidence type="ECO:0000256" key="5">
    <source>
        <dbReference type="ARBA" id="ARBA00022840"/>
    </source>
</evidence>
<accession>A0AAE4CN52</accession>
<dbReference type="Proteomes" id="UP001180845">
    <property type="component" value="Unassembled WGS sequence"/>
</dbReference>
<comment type="similarity">
    <text evidence="2">Belongs to the ABC transporter superfamily.</text>
</comment>
<dbReference type="EMBL" id="JAVDXW010000001">
    <property type="protein sequence ID" value="MDR7301662.1"/>
    <property type="molecule type" value="Genomic_DNA"/>
</dbReference>
<feature type="compositionally biased region" description="Low complexity" evidence="7">
    <location>
        <begin position="245"/>
        <end position="255"/>
    </location>
</feature>
<comment type="subcellular location">
    <subcellularLocation>
        <location evidence="1">Cell membrane</location>
        <topology evidence="1">Peripheral membrane protein</topology>
    </subcellularLocation>
</comment>
<evidence type="ECO:0000256" key="4">
    <source>
        <dbReference type="ARBA" id="ARBA00022741"/>
    </source>
</evidence>
<keyword evidence="10" id="KW-1185">Reference proteome</keyword>
<dbReference type="PANTHER" id="PTHR42711:SF5">
    <property type="entry name" value="ABC TRANSPORTER ATP-BINDING PROTEIN NATA"/>
    <property type="match status" value="1"/>
</dbReference>
<evidence type="ECO:0000256" key="1">
    <source>
        <dbReference type="ARBA" id="ARBA00004202"/>
    </source>
</evidence>
<dbReference type="PANTHER" id="PTHR42711">
    <property type="entry name" value="ABC TRANSPORTER ATP-BINDING PROTEIN"/>
    <property type="match status" value="1"/>
</dbReference>
<dbReference type="Pfam" id="PF00005">
    <property type="entry name" value="ABC_tran"/>
    <property type="match status" value="1"/>
</dbReference>
<dbReference type="GO" id="GO:0046677">
    <property type="term" value="P:response to antibiotic"/>
    <property type="evidence" value="ECO:0007669"/>
    <property type="project" value="UniProtKB-KW"/>
</dbReference>
<dbReference type="AlphaFoldDB" id="A0AAE4CN52"/>
<evidence type="ECO:0000256" key="7">
    <source>
        <dbReference type="SAM" id="MobiDB-lite"/>
    </source>
</evidence>
<dbReference type="RefSeq" id="WP_310272498.1">
    <property type="nucleotide sequence ID" value="NZ_JAVDXW010000001.1"/>
</dbReference>
<feature type="compositionally biased region" description="Acidic residues" evidence="7">
    <location>
        <begin position="258"/>
        <end position="272"/>
    </location>
</feature>
<protein>
    <submittedName>
        <fullName evidence="9">ABC-type multidrug transport system ATPase subunit</fullName>
    </submittedName>
</protein>
<dbReference type="InterPro" id="IPR027417">
    <property type="entry name" value="P-loop_NTPase"/>
</dbReference>
<evidence type="ECO:0000256" key="6">
    <source>
        <dbReference type="ARBA" id="ARBA00023251"/>
    </source>
</evidence>
<evidence type="ECO:0000313" key="9">
    <source>
        <dbReference type="EMBL" id="MDR7301662.1"/>
    </source>
</evidence>